<evidence type="ECO:0000313" key="3">
    <source>
        <dbReference type="Proteomes" id="UP000294547"/>
    </source>
</evidence>
<dbReference type="OrthoDB" id="7923950at2"/>
<evidence type="ECO:0000313" key="2">
    <source>
        <dbReference type="EMBL" id="TDP83256.1"/>
    </source>
</evidence>
<accession>A0A4R6RC63</accession>
<proteinExistence type="predicted"/>
<keyword evidence="3" id="KW-1185">Reference proteome</keyword>
<evidence type="ECO:0008006" key="4">
    <source>
        <dbReference type="Google" id="ProtNLM"/>
    </source>
</evidence>
<dbReference type="AlphaFoldDB" id="A0A4R6RC63"/>
<dbReference type="InterPro" id="IPR035220">
    <property type="entry name" value="DUF5330"/>
</dbReference>
<name>A0A4R6RC63_9HYPH</name>
<dbReference type="RefSeq" id="WP_126538041.1">
    <property type="nucleotide sequence ID" value="NZ_BSPM01000009.1"/>
</dbReference>
<reference evidence="2 3" key="1">
    <citation type="submission" date="2019-03" db="EMBL/GenBank/DDBJ databases">
        <title>Genomic Encyclopedia of Type Strains, Phase IV (KMG-IV): sequencing the most valuable type-strain genomes for metagenomic binning, comparative biology and taxonomic classification.</title>
        <authorList>
            <person name="Goeker M."/>
        </authorList>
    </citation>
    <scope>NUCLEOTIDE SEQUENCE [LARGE SCALE GENOMIC DNA]</scope>
    <source>
        <strain evidence="2 3">DSM 102969</strain>
    </source>
</reference>
<organism evidence="2 3">
    <name type="scientific">Oharaeibacter diazotrophicus</name>
    <dbReference type="NCBI Taxonomy" id="1920512"/>
    <lineage>
        <taxon>Bacteria</taxon>
        <taxon>Pseudomonadati</taxon>
        <taxon>Pseudomonadota</taxon>
        <taxon>Alphaproteobacteria</taxon>
        <taxon>Hyphomicrobiales</taxon>
        <taxon>Pleomorphomonadaceae</taxon>
        <taxon>Oharaeibacter</taxon>
    </lineage>
</organism>
<dbReference type="Proteomes" id="UP000294547">
    <property type="component" value="Unassembled WGS sequence"/>
</dbReference>
<evidence type="ECO:0000256" key="1">
    <source>
        <dbReference type="SAM" id="MobiDB-lite"/>
    </source>
</evidence>
<protein>
    <recommendedName>
        <fullName evidence="4">DUF5330 domain-containing protein</fullName>
    </recommendedName>
</protein>
<feature type="region of interest" description="Disordered" evidence="1">
    <location>
        <begin position="95"/>
        <end position="126"/>
    </location>
</feature>
<gene>
    <name evidence="2" type="ORF">EDD54_3215</name>
</gene>
<dbReference type="EMBL" id="SNXY01000009">
    <property type="protein sequence ID" value="TDP83256.1"/>
    <property type="molecule type" value="Genomic_DNA"/>
</dbReference>
<dbReference type="Pfam" id="PF17264">
    <property type="entry name" value="DUF5330"/>
    <property type="match status" value="1"/>
</dbReference>
<comment type="caution">
    <text evidence="2">The sequence shown here is derived from an EMBL/GenBank/DDBJ whole genome shotgun (WGS) entry which is preliminary data.</text>
</comment>
<sequence length="126" mass="13261">MMFLIRTAFWLGVVIMLIPVDQEAASEAREARLETIGAFEAVGAAQETLADVGGFCARNPQTCEVGGRVATTFALKARTGARIVSEFIDEQLAGTSQPAQVDRGTLTPSDLTPEWRGPAGGHAGNA</sequence>